<feature type="transmembrane region" description="Helical" evidence="1">
    <location>
        <begin position="31"/>
        <end position="52"/>
    </location>
</feature>
<comment type="caution">
    <text evidence="2">The sequence shown here is derived from an EMBL/GenBank/DDBJ whole genome shotgun (WGS) entry which is preliminary data.</text>
</comment>
<accession>A0AAP3XSA3</accession>
<dbReference type="EMBL" id="JARGEQ010000126">
    <property type="protein sequence ID" value="MDF1587103.1"/>
    <property type="molecule type" value="Genomic_DNA"/>
</dbReference>
<dbReference type="InterPro" id="IPR018723">
    <property type="entry name" value="DUF2254_membrane"/>
</dbReference>
<sequence length="452" mass="48588">MDGSSLRSRLHGLAQQVMATLRSSFWLRPTLFSIVALAIVVAVVVVPIPSGWLDAVPLPLPEFDDVGSLFRLVAGSSLTIATVSLSVIMVLLNMVGSQGSPRALPELMADKVVQSALGAFVGTFVFGVAGLLATGFPLGRERSAILLLLGVLAALFLLRWLVHLITHVTDLLKLGRLVERVHRSAARALARCFADGDAAAAGASVAFLGIAEGELVHHRQSGFLVLVDREALAGLAARRGLVIDILLREGEFASPLRPIARIDRLDRLETGQREEVLRQLRAALTIAQERIATRDPVFALGLLAEIAARALSPGVNDPGTALVCLEYAGDLLARGALRGPAQWAPDVVANGRVRLRRPDFPLLLDAGTTWIARHGADNLDVIGPVTEMLGRLARLAHPVWRDAIEEQLSRVAELARKKLPTDAERRRFDTLAARALEACRSEERLVVDPLGG</sequence>
<evidence type="ECO:0000313" key="3">
    <source>
        <dbReference type="Proteomes" id="UP001301140"/>
    </source>
</evidence>
<gene>
    <name evidence="2" type="ORF">PZ740_12015</name>
</gene>
<organism evidence="2 3">
    <name type="scientific">Marinimicrococcus flavescens</name>
    <dbReference type="NCBI Taxonomy" id="3031815"/>
    <lineage>
        <taxon>Bacteria</taxon>
        <taxon>Pseudomonadati</taxon>
        <taxon>Pseudomonadota</taxon>
        <taxon>Alphaproteobacteria</taxon>
        <taxon>Geminicoccales</taxon>
        <taxon>Geminicoccaceae</taxon>
        <taxon>Marinimicrococcus</taxon>
    </lineage>
</organism>
<reference evidence="2 3" key="1">
    <citation type="submission" date="2023-03" db="EMBL/GenBank/DDBJ databases">
        <title>YIM 152171 draft genome.</title>
        <authorList>
            <person name="Yang Z."/>
        </authorList>
    </citation>
    <scope>NUCLEOTIDE SEQUENCE [LARGE SCALE GENOMIC DNA]</scope>
    <source>
        <strain evidence="2 3">YIM 152171</strain>
    </source>
</reference>
<keyword evidence="3" id="KW-1185">Reference proteome</keyword>
<dbReference type="Pfam" id="PF10011">
    <property type="entry name" value="DUF2254"/>
    <property type="match status" value="1"/>
</dbReference>
<feature type="transmembrane region" description="Helical" evidence="1">
    <location>
        <begin position="72"/>
        <end position="95"/>
    </location>
</feature>
<dbReference type="AlphaFoldDB" id="A0AAP3XSA3"/>
<evidence type="ECO:0000256" key="1">
    <source>
        <dbReference type="SAM" id="Phobius"/>
    </source>
</evidence>
<feature type="transmembrane region" description="Helical" evidence="1">
    <location>
        <begin position="116"/>
        <end position="138"/>
    </location>
</feature>
<feature type="transmembrane region" description="Helical" evidence="1">
    <location>
        <begin position="144"/>
        <end position="162"/>
    </location>
</feature>
<evidence type="ECO:0000313" key="2">
    <source>
        <dbReference type="EMBL" id="MDF1587103.1"/>
    </source>
</evidence>
<dbReference type="RefSeq" id="WP_327789525.1">
    <property type="nucleotide sequence ID" value="NZ_JARGEQ010000126.1"/>
</dbReference>
<keyword evidence="1" id="KW-1133">Transmembrane helix</keyword>
<proteinExistence type="predicted"/>
<keyword evidence="1" id="KW-0812">Transmembrane</keyword>
<dbReference type="Proteomes" id="UP001301140">
    <property type="component" value="Unassembled WGS sequence"/>
</dbReference>
<name>A0AAP3XSA3_9PROT</name>
<keyword evidence="1" id="KW-0472">Membrane</keyword>
<protein>
    <submittedName>
        <fullName evidence="2">DUF2254 domain-containing protein</fullName>
    </submittedName>
</protein>